<feature type="domain" description="N-terminal" evidence="1">
    <location>
        <begin position="51"/>
        <end position="105"/>
    </location>
</feature>
<gene>
    <name evidence="2" type="ORF">LCGC14_1024060</name>
</gene>
<dbReference type="InterPro" id="IPR013610">
    <property type="entry name" value="ArdC_N"/>
</dbReference>
<dbReference type="GO" id="GO:0003697">
    <property type="term" value="F:single-stranded DNA binding"/>
    <property type="evidence" value="ECO:0007669"/>
    <property type="project" value="InterPro"/>
</dbReference>
<accession>A0A0F9R2D5</accession>
<dbReference type="EMBL" id="LAZR01004110">
    <property type="protein sequence ID" value="KKN11678.1"/>
    <property type="molecule type" value="Genomic_DNA"/>
</dbReference>
<reference evidence="2" key="1">
    <citation type="journal article" date="2015" name="Nature">
        <title>Complex archaea that bridge the gap between prokaryotes and eukaryotes.</title>
        <authorList>
            <person name="Spang A."/>
            <person name="Saw J.H."/>
            <person name="Jorgensen S.L."/>
            <person name="Zaremba-Niedzwiedzka K."/>
            <person name="Martijn J."/>
            <person name="Lind A.E."/>
            <person name="van Eijk R."/>
            <person name="Schleper C."/>
            <person name="Guy L."/>
            <person name="Ettema T.J."/>
        </authorList>
    </citation>
    <scope>NUCLEOTIDE SEQUENCE</scope>
</reference>
<organism evidence="2">
    <name type="scientific">marine sediment metagenome</name>
    <dbReference type="NCBI Taxonomy" id="412755"/>
    <lineage>
        <taxon>unclassified sequences</taxon>
        <taxon>metagenomes</taxon>
        <taxon>ecological metagenomes</taxon>
    </lineage>
</organism>
<evidence type="ECO:0000259" key="1">
    <source>
        <dbReference type="Pfam" id="PF08401"/>
    </source>
</evidence>
<evidence type="ECO:0000313" key="2">
    <source>
        <dbReference type="EMBL" id="KKN11678.1"/>
    </source>
</evidence>
<dbReference type="Pfam" id="PF08401">
    <property type="entry name" value="ArdcN"/>
    <property type="match status" value="1"/>
</dbReference>
<comment type="caution">
    <text evidence="2">The sequence shown here is derived from an EMBL/GenBank/DDBJ whole genome shotgun (WGS) entry which is preliminary data.</text>
</comment>
<dbReference type="AlphaFoldDB" id="A0A0F9R2D5"/>
<proteinExistence type="predicted"/>
<sequence>MYYCCTYLRLDIISYYWNVFIFKFLCPCWIACYKYGHTVYEDKKFVGILNSFLNWKKQEIQVLKGSKSYKVLVPIFKKIKEENENKPETDQKEKTLQFFKIGSTFDISQTSEYENYLKQQKEVDEKIMKNSEIDYSTALEFVSKHFPKVEIKEDFSDQNMKGSYDPLSHKITLYEESSHTLFHEISHHYTISILRIGGHITKDYAKNEILAELGSFLLLKEFDENID</sequence>
<name>A0A0F9R2D5_9ZZZZ</name>
<protein>
    <recommendedName>
        <fullName evidence="1">N-terminal domain-containing protein</fullName>
    </recommendedName>
</protein>